<gene>
    <name evidence="1" type="ORF">HCDG_01789</name>
</gene>
<protein>
    <submittedName>
        <fullName evidence="1">Uncharacterized protein</fullName>
    </submittedName>
</protein>
<dbReference type="HOGENOM" id="CLU_2235778_0_0_1"/>
<organism evidence="1 2">
    <name type="scientific">Ajellomyces capsulatus (strain H143)</name>
    <name type="common">Darling's disease fungus</name>
    <name type="synonym">Histoplasma capsulatum</name>
    <dbReference type="NCBI Taxonomy" id="544712"/>
    <lineage>
        <taxon>Eukaryota</taxon>
        <taxon>Fungi</taxon>
        <taxon>Dikarya</taxon>
        <taxon>Ascomycota</taxon>
        <taxon>Pezizomycotina</taxon>
        <taxon>Eurotiomycetes</taxon>
        <taxon>Eurotiomycetidae</taxon>
        <taxon>Onygenales</taxon>
        <taxon>Ajellomycetaceae</taxon>
        <taxon>Histoplasma</taxon>
    </lineage>
</organism>
<accession>C6H5T8</accession>
<sequence>MAKKSDYLHGFPVYDAKKFSEAGGIDIYMISKWISLCQRWPVLEAVSDKHHKLLRLSWHFLIFDASCSTDGVCSKHLDPLKIEPNTPPSEMTALVVYKTASSELE</sequence>
<dbReference type="EMBL" id="GG692420">
    <property type="protein sequence ID" value="EER43759.1"/>
    <property type="molecule type" value="Genomic_DNA"/>
</dbReference>
<evidence type="ECO:0000313" key="1">
    <source>
        <dbReference type="EMBL" id="EER43759.1"/>
    </source>
</evidence>
<dbReference type="AlphaFoldDB" id="C6H5T8"/>
<dbReference type="VEuPathDB" id="FungiDB:HCDG_01789"/>
<name>C6H5T8_AJECH</name>
<reference evidence="2" key="1">
    <citation type="submission" date="2009-05" db="EMBL/GenBank/DDBJ databases">
        <title>The genome sequence of Ajellomyces capsulatus strain H143.</title>
        <authorList>
            <person name="Champion M."/>
            <person name="Cuomo C.A."/>
            <person name="Ma L.-J."/>
            <person name="Henn M.R."/>
            <person name="Sil A."/>
            <person name="Goldman B."/>
            <person name="Young S.K."/>
            <person name="Kodira C.D."/>
            <person name="Zeng Q."/>
            <person name="Koehrsen M."/>
            <person name="Alvarado L."/>
            <person name="Berlin A.M."/>
            <person name="Borenstein D."/>
            <person name="Chen Z."/>
            <person name="Engels R."/>
            <person name="Freedman E."/>
            <person name="Gellesch M."/>
            <person name="Goldberg J."/>
            <person name="Griggs A."/>
            <person name="Gujja S."/>
            <person name="Heiman D.I."/>
            <person name="Hepburn T.A."/>
            <person name="Howarth C."/>
            <person name="Jen D."/>
            <person name="Larson L."/>
            <person name="Lewis B."/>
            <person name="Mehta T."/>
            <person name="Park D."/>
            <person name="Pearson M."/>
            <person name="Roberts A."/>
            <person name="Saif S."/>
            <person name="Shea T.D."/>
            <person name="Shenoy N."/>
            <person name="Sisk P."/>
            <person name="Stolte C."/>
            <person name="Sykes S."/>
            <person name="Walk T."/>
            <person name="White J."/>
            <person name="Yandava C."/>
            <person name="Klein B."/>
            <person name="McEwen J.G."/>
            <person name="Puccia R."/>
            <person name="Goldman G.H."/>
            <person name="Felipe M.S."/>
            <person name="Nino-Vega G."/>
            <person name="San-Blas G."/>
            <person name="Taylor J.W."/>
            <person name="Mendoza L."/>
            <person name="Galagan J.E."/>
            <person name="Nusbaum C."/>
            <person name="Birren B.W."/>
        </authorList>
    </citation>
    <scope>NUCLEOTIDE SEQUENCE [LARGE SCALE GENOMIC DNA]</scope>
    <source>
        <strain evidence="2">H143</strain>
    </source>
</reference>
<evidence type="ECO:0000313" key="2">
    <source>
        <dbReference type="Proteomes" id="UP000002624"/>
    </source>
</evidence>
<proteinExistence type="predicted"/>
<dbReference type="Proteomes" id="UP000002624">
    <property type="component" value="Unassembled WGS sequence"/>
</dbReference>